<comment type="caution">
    <text evidence="1">The sequence shown here is derived from an EMBL/GenBank/DDBJ whole genome shotgun (WGS) entry which is preliminary data.</text>
</comment>
<gene>
    <name evidence="1" type="ORF">Cch02nite_19680</name>
</gene>
<sequence length="418" mass="45164">MTAIDTAAGQVATGDAQLRGQYLREVLELLYPGCSTRAEGRRVVEYLAIPDARRCKLLVPAGSRRVAAAAVRRFSEPQGRLGRLKRDAVAMALQSGAWSALVRDRVRLTSPDGATDTVDHFLSTALGIPLQVSIHIGPARANRKPVLQLLDPRGGTIGFAKFGVGPLTRRLVRAETAALSALSHVRLPGIVVPSILHAGQWRGMQVLVQSALPVWEPRVALSGVRLQRAMAEVAGACGLTQGWLATSPYWADLRNRLCQLVADTPEGSGRAATEVSQLFEAARTLVEHAAELNLRYGAWHGDWAPWNMANVAGALLIWDWERFTPGVPLGFDAVHFELQRQIQDGVDAQTAVESTVRQASALLAPFDVAPGSAEIVALLYLVDLATRYLSDRQAEAGARLGVTGTWLLPVLIRKVRSL</sequence>
<proteinExistence type="predicted"/>
<protein>
    <submittedName>
        <fullName evidence="1">Uncharacterized protein</fullName>
    </submittedName>
</protein>
<dbReference type="SUPFAM" id="SSF56112">
    <property type="entry name" value="Protein kinase-like (PK-like)"/>
    <property type="match status" value="1"/>
</dbReference>
<dbReference type="Proteomes" id="UP000619293">
    <property type="component" value="Unassembled WGS sequence"/>
</dbReference>
<accession>A0A8J3K4Y3</accession>
<organism evidence="1 2">
    <name type="scientific">Catellatospora chokoriensis</name>
    <dbReference type="NCBI Taxonomy" id="310353"/>
    <lineage>
        <taxon>Bacteria</taxon>
        <taxon>Bacillati</taxon>
        <taxon>Actinomycetota</taxon>
        <taxon>Actinomycetes</taxon>
        <taxon>Micromonosporales</taxon>
        <taxon>Micromonosporaceae</taxon>
        <taxon>Catellatospora</taxon>
    </lineage>
</organism>
<evidence type="ECO:0000313" key="1">
    <source>
        <dbReference type="EMBL" id="GIF88524.1"/>
    </source>
</evidence>
<dbReference type="EMBL" id="BONG01000009">
    <property type="protein sequence ID" value="GIF88524.1"/>
    <property type="molecule type" value="Genomic_DNA"/>
</dbReference>
<keyword evidence="2" id="KW-1185">Reference proteome</keyword>
<dbReference type="InterPro" id="IPR011009">
    <property type="entry name" value="Kinase-like_dom_sf"/>
</dbReference>
<dbReference type="AlphaFoldDB" id="A0A8J3K4Y3"/>
<evidence type="ECO:0000313" key="2">
    <source>
        <dbReference type="Proteomes" id="UP000619293"/>
    </source>
</evidence>
<dbReference type="RefSeq" id="WP_191840839.1">
    <property type="nucleotide sequence ID" value="NZ_BAAALB010000013.1"/>
</dbReference>
<reference evidence="1 2" key="1">
    <citation type="submission" date="2021-01" db="EMBL/GenBank/DDBJ databases">
        <title>Whole genome shotgun sequence of Catellatospora chokoriensis NBRC 107358.</title>
        <authorList>
            <person name="Komaki H."/>
            <person name="Tamura T."/>
        </authorList>
    </citation>
    <scope>NUCLEOTIDE SEQUENCE [LARGE SCALE GENOMIC DNA]</scope>
    <source>
        <strain evidence="1 2">NBRC 107358</strain>
    </source>
</reference>
<name>A0A8J3K4Y3_9ACTN</name>